<protein>
    <submittedName>
        <fullName evidence="1">Uncharacterized protein</fullName>
    </submittedName>
</protein>
<proteinExistence type="predicted"/>
<name>A0A0A8ZBX2_ARUDO</name>
<reference evidence="1" key="1">
    <citation type="submission" date="2014-09" db="EMBL/GenBank/DDBJ databases">
        <authorList>
            <person name="Magalhaes I.L.F."/>
            <person name="Oliveira U."/>
            <person name="Santos F.R."/>
            <person name="Vidigal T.H.D.A."/>
            <person name="Brescovit A.D."/>
            <person name="Santos A.J."/>
        </authorList>
    </citation>
    <scope>NUCLEOTIDE SEQUENCE</scope>
    <source>
        <tissue evidence="1">Shoot tissue taken approximately 20 cm above the soil surface</tissue>
    </source>
</reference>
<dbReference type="AlphaFoldDB" id="A0A0A8ZBX2"/>
<sequence>MSPMTMGLNSPCMPPAAQVLSQMQRVPPFMNNALQNQMLQISSSATHVPNVTNHVQNDHIAEPRNPFLLPNDAVAATPQVPSLFGNGPQMAQKKEIQELLVGIAAPTLRAELPSSSDGTGT</sequence>
<evidence type="ECO:0000313" key="1">
    <source>
        <dbReference type="EMBL" id="JAD32367.1"/>
    </source>
</evidence>
<reference evidence="1" key="2">
    <citation type="journal article" date="2015" name="Data Brief">
        <title>Shoot transcriptome of the giant reed, Arundo donax.</title>
        <authorList>
            <person name="Barrero R.A."/>
            <person name="Guerrero F.D."/>
            <person name="Moolhuijzen P."/>
            <person name="Goolsby J.A."/>
            <person name="Tidwell J."/>
            <person name="Bellgard S.E."/>
            <person name="Bellgard M.I."/>
        </authorList>
    </citation>
    <scope>NUCLEOTIDE SEQUENCE</scope>
    <source>
        <tissue evidence="1">Shoot tissue taken approximately 20 cm above the soil surface</tissue>
    </source>
</reference>
<organism evidence="1">
    <name type="scientific">Arundo donax</name>
    <name type="common">Giant reed</name>
    <name type="synonym">Donax arundinaceus</name>
    <dbReference type="NCBI Taxonomy" id="35708"/>
    <lineage>
        <taxon>Eukaryota</taxon>
        <taxon>Viridiplantae</taxon>
        <taxon>Streptophyta</taxon>
        <taxon>Embryophyta</taxon>
        <taxon>Tracheophyta</taxon>
        <taxon>Spermatophyta</taxon>
        <taxon>Magnoliopsida</taxon>
        <taxon>Liliopsida</taxon>
        <taxon>Poales</taxon>
        <taxon>Poaceae</taxon>
        <taxon>PACMAD clade</taxon>
        <taxon>Arundinoideae</taxon>
        <taxon>Arundineae</taxon>
        <taxon>Arundo</taxon>
    </lineage>
</organism>
<accession>A0A0A8ZBX2</accession>
<dbReference type="EMBL" id="GBRH01265528">
    <property type="protein sequence ID" value="JAD32367.1"/>
    <property type="molecule type" value="Transcribed_RNA"/>
</dbReference>